<keyword evidence="4" id="KW-0819">tRNA processing</keyword>
<dbReference type="AlphaFoldDB" id="A0A8T4C6Q0"/>
<evidence type="ECO:0000256" key="4">
    <source>
        <dbReference type="ARBA" id="ARBA00022694"/>
    </source>
</evidence>
<dbReference type="InterPro" id="IPR023993">
    <property type="entry name" value="TYW1_archaea"/>
</dbReference>
<keyword evidence="2" id="KW-0004">4Fe-4S</keyword>
<dbReference type="PANTHER" id="PTHR13930:SF0">
    <property type="entry name" value="S-ADENOSYL-L-METHIONINE-DEPENDENT TRNA 4-DEMETHYLWYOSINE SYNTHASE TYW1-RELATED"/>
    <property type="match status" value="1"/>
</dbReference>
<evidence type="ECO:0000259" key="10">
    <source>
        <dbReference type="PROSITE" id="PS51918"/>
    </source>
</evidence>
<keyword evidence="7" id="KW-0411">Iron-sulfur</keyword>
<evidence type="ECO:0000256" key="9">
    <source>
        <dbReference type="ARBA" id="ARBA00049466"/>
    </source>
</evidence>
<dbReference type="Gene3D" id="3.20.20.70">
    <property type="entry name" value="Aldolase class I"/>
    <property type="match status" value="1"/>
</dbReference>
<dbReference type="InterPro" id="IPR007197">
    <property type="entry name" value="rSAM"/>
</dbReference>
<dbReference type="SFLD" id="SFLDS00029">
    <property type="entry name" value="Radical_SAM"/>
    <property type="match status" value="1"/>
</dbReference>
<dbReference type="EMBL" id="VGJJ01000003">
    <property type="protein sequence ID" value="MBM3281854.1"/>
    <property type="molecule type" value="Genomic_DNA"/>
</dbReference>
<dbReference type="GO" id="GO:0046872">
    <property type="term" value="F:metal ion binding"/>
    <property type="evidence" value="ECO:0007669"/>
    <property type="project" value="UniProtKB-KW"/>
</dbReference>
<dbReference type="NCBIfam" id="TIGR03972">
    <property type="entry name" value="rSAM_TYW1"/>
    <property type="match status" value="1"/>
</dbReference>
<organism evidence="11 12">
    <name type="scientific">Candidatus Iainarchaeum sp</name>
    <dbReference type="NCBI Taxonomy" id="3101447"/>
    <lineage>
        <taxon>Archaea</taxon>
        <taxon>Candidatus Iainarchaeota</taxon>
        <taxon>Candidatus Iainarchaeia</taxon>
        <taxon>Candidatus Iainarchaeales</taxon>
        <taxon>Candidatus Iainarchaeaceae</taxon>
        <taxon>Candidatus Iainarchaeum</taxon>
    </lineage>
</organism>
<keyword evidence="6" id="KW-0408">Iron</keyword>
<keyword evidence="5" id="KW-0479">Metal-binding</keyword>
<evidence type="ECO:0000256" key="5">
    <source>
        <dbReference type="ARBA" id="ARBA00022723"/>
    </source>
</evidence>
<protein>
    <submittedName>
        <fullName evidence="11">4-demethylwyosine synthase TYW1</fullName>
    </submittedName>
</protein>
<sequence>MVKMTHSLSQKPLLEGELPISGKKTQVTETYRKELEHQQYRFVGSHSAVKVCGWTKNMLRGEGGCYKFKFYGIRSHQCMQMSPNLSCANRCSFCWRGSKAPVSQEWEWKMDDPELIVRESLQAHHTLLAGFGGNEKVSKQAFEQSKHVGHVALSLTGEPIAYPKINELCEQFHRQRISTFIVTNAQYPEAIQKLKTITQLYLSLDAPNQKILKELDIPLFSDYWERYIQSIENVSQKKYRKTARLTVVKGINDVEPDNYAKLIRKGDFDFVEVKGYMHVGESQKRLSRERMPDFDYVKEFGLKLLEFLKDEYELASEHKPSDVILLAKKKFHGKTWIDFEKFFELMNVTHPPENLDAEKYSVGMQNVKESEHDFGVIQ</sequence>
<gene>
    <name evidence="11" type="ORF">FJY86_00750</name>
</gene>
<comment type="caution">
    <text evidence="11">The sequence shown here is derived from an EMBL/GenBank/DDBJ whole genome shotgun (WGS) entry which is preliminary data.</text>
</comment>
<dbReference type="Proteomes" id="UP000774699">
    <property type="component" value="Unassembled WGS sequence"/>
</dbReference>
<dbReference type="Pfam" id="PF08608">
    <property type="entry name" value="Wyosine_form"/>
    <property type="match status" value="1"/>
</dbReference>
<dbReference type="InterPro" id="IPR013785">
    <property type="entry name" value="Aldolase_TIM"/>
</dbReference>
<dbReference type="PANTHER" id="PTHR13930">
    <property type="entry name" value="S-ADENOSYL-L-METHIONINE-DEPENDENT TRNA 4-DEMETHYLWYOSINE SYNTHASE"/>
    <property type="match status" value="1"/>
</dbReference>
<dbReference type="GO" id="GO:0051539">
    <property type="term" value="F:4 iron, 4 sulfur cluster binding"/>
    <property type="evidence" value="ECO:0007669"/>
    <property type="project" value="UniProtKB-KW"/>
</dbReference>
<reference evidence="11" key="1">
    <citation type="submission" date="2019-03" db="EMBL/GenBank/DDBJ databases">
        <title>Lake Tanganyika Metagenome-Assembled Genomes (MAGs).</title>
        <authorList>
            <person name="Tran P."/>
        </authorList>
    </citation>
    <scope>NUCLEOTIDE SEQUENCE</scope>
    <source>
        <strain evidence="11">M_DeepCast_50m_m2_156</strain>
    </source>
</reference>
<evidence type="ECO:0000256" key="2">
    <source>
        <dbReference type="ARBA" id="ARBA00022485"/>
    </source>
</evidence>
<dbReference type="InterPro" id="IPR034556">
    <property type="entry name" value="tRNA_wybutosine-synthase"/>
</dbReference>
<keyword evidence="3" id="KW-0949">S-adenosyl-L-methionine</keyword>
<accession>A0A8T4C6Q0</accession>
<dbReference type="InterPro" id="IPR013917">
    <property type="entry name" value="tRNA_wybutosine-synth"/>
</dbReference>
<dbReference type="Pfam" id="PF04055">
    <property type="entry name" value="Radical_SAM"/>
    <property type="match status" value="1"/>
</dbReference>
<dbReference type="PROSITE" id="PS51918">
    <property type="entry name" value="RADICAL_SAM"/>
    <property type="match status" value="1"/>
</dbReference>
<dbReference type="GO" id="GO:0102521">
    <property type="term" value="F:tRNA-4-demethylwyosine synthase activity"/>
    <property type="evidence" value="ECO:0007669"/>
    <property type="project" value="UniProtKB-EC"/>
</dbReference>
<evidence type="ECO:0000256" key="7">
    <source>
        <dbReference type="ARBA" id="ARBA00023014"/>
    </source>
</evidence>
<evidence type="ECO:0000256" key="3">
    <source>
        <dbReference type="ARBA" id="ARBA00022691"/>
    </source>
</evidence>
<dbReference type="SFLD" id="SFLDF00284">
    <property type="entry name" value="tRNA_wybutosine-synthesizing"/>
    <property type="match status" value="1"/>
</dbReference>
<dbReference type="GO" id="GO:0008033">
    <property type="term" value="P:tRNA processing"/>
    <property type="evidence" value="ECO:0007669"/>
    <property type="project" value="UniProtKB-KW"/>
</dbReference>
<feature type="domain" description="Radical SAM core" evidence="10">
    <location>
        <begin position="71"/>
        <end position="314"/>
    </location>
</feature>
<dbReference type="InterPro" id="IPR058240">
    <property type="entry name" value="rSAM_sf"/>
</dbReference>
<comment type="catalytic activity">
    <reaction evidence="9">
        <text>N(1)-methylguanosine(37) in tRNA(Phe) + pyruvate + S-adenosyl-L-methionine = 4-demethylwyosine(37) in tRNA(Phe) + 5'-deoxyadenosine + L-methionine + CO2 + H2O</text>
        <dbReference type="Rhea" id="RHEA:36347"/>
        <dbReference type="Rhea" id="RHEA-COMP:10164"/>
        <dbReference type="Rhea" id="RHEA-COMP:10165"/>
        <dbReference type="ChEBI" id="CHEBI:15361"/>
        <dbReference type="ChEBI" id="CHEBI:15377"/>
        <dbReference type="ChEBI" id="CHEBI:16526"/>
        <dbReference type="ChEBI" id="CHEBI:17319"/>
        <dbReference type="ChEBI" id="CHEBI:57844"/>
        <dbReference type="ChEBI" id="CHEBI:59789"/>
        <dbReference type="ChEBI" id="CHEBI:64315"/>
        <dbReference type="ChEBI" id="CHEBI:73542"/>
        <dbReference type="EC" id="4.1.3.44"/>
    </reaction>
</comment>
<dbReference type="SUPFAM" id="SSF102114">
    <property type="entry name" value="Radical SAM enzymes"/>
    <property type="match status" value="1"/>
</dbReference>
<dbReference type="CDD" id="cd01335">
    <property type="entry name" value="Radical_SAM"/>
    <property type="match status" value="1"/>
</dbReference>
<proteinExistence type="predicted"/>
<evidence type="ECO:0000313" key="11">
    <source>
        <dbReference type="EMBL" id="MBM3281854.1"/>
    </source>
</evidence>
<evidence type="ECO:0000313" key="12">
    <source>
        <dbReference type="Proteomes" id="UP000774699"/>
    </source>
</evidence>
<evidence type="ECO:0000256" key="8">
    <source>
        <dbReference type="ARBA" id="ARBA00023239"/>
    </source>
</evidence>
<evidence type="ECO:0000256" key="6">
    <source>
        <dbReference type="ARBA" id="ARBA00023004"/>
    </source>
</evidence>
<keyword evidence="8" id="KW-0456">Lyase</keyword>
<comment type="cofactor">
    <cofactor evidence="1">
        <name>[4Fe-4S] cluster</name>
        <dbReference type="ChEBI" id="CHEBI:49883"/>
    </cofactor>
</comment>
<name>A0A8T4C6Q0_9ARCH</name>
<dbReference type="SFLD" id="SFLDG01071">
    <property type="entry name" value="tRNA_wybutosine-synthesizing"/>
    <property type="match status" value="1"/>
</dbReference>
<evidence type="ECO:0000256" key="1">
    <source>
        <dbReference type="ARBA" id="ARBA00001966"/>
    </source>
</evidence>